<feature type="non-terminal residue" evidence="4">
    <location>
        <position position="669"/>
    </location>
</feature>
<dbReference type="AlphaFoldDB" id="A0A699ZIS5"/>
<feature type="compositionally biased region" description="Basic and acidic residues" evidence="3">
    <location>
        <begin position="402"/>
        <end position="415"/>
    </location>
</feature>
<keyword evidence="5" id="KW-1185">Reference proteome</keyword>
<organism evidence="4 5">
    <name type="scientific">Haematococcus lacustris</name>
    <name type="common">Green alga</name>
    <name type="synonym">Haematococcus pluvialis</name>
    <dbReference type="NCBI Taxonomy" id="44745"/>
    <lineage>
        <taxon>Eukaryota</taxon>
        <taxon>Viridiplantae</taxon>
        <taxon>Chlorophyta</taxon>
        <taxon>core chlorophytes</taxon>
        <taxon>Chlorophyceae</taxon>
        <taxon>CS clade</taxon>
        <taxon>Chlamydomonadales</taxon>
        <taxon>Haematococcaceae</taxon>
        <taxon>Haematococcus</taxon>
    </lineage>
</organism>
<proteinExistence type="predicted"/>
<comment type="caution">
    <text evidence="4">The sequence shown here is derived from an EMBL/GenBank/DDBJ whole genome shotgun (WGS) entry which is preliminary data.</text>
</comment>
<reference evidence="4 5" key="1">
    <citation type="submission" date="2020-02" db="EMBL/GenBank/DDBJ databases">
        <title>Draft genome sequence of Haematococcus lacustris strain NIES-144.</title>
        <authorList>
            <person name="Morimoto D."/>
            <person name="Nakagawa S."/>
            <person name="Yoshida T."/>
            <person name="Sawayama S."/>
        </authorList>
    </citation>
    <scope>NUCLEOTIDE SEQUENCE [LARGE SCALE GENOMIC DNA]</scope>
    <source>
        <strain evidence="4 5">NIES-144</strain>
    </source>
</reference>
<dbReference type="EMBL" id="BLLF01001343">
    <property type="protein sequence ID" value="GFH18714.1"/>
    <property type="molecule type" value="Genomic_DNA"/>
</dbReference>
<dbReference type="PANTHER" id="PTHR13213:SF2">
    <property type="entry name" value="MYB-BINDING PROTEIN 1A"/>
    <property type="match status" value="1"/>
</dbReference>
<evidence type="ECO:0000256" key="3">
    <source>
        <dbReference type="SAM" id="MobiDB-lite"/>
    </source>
</evidence>
<feature type="region of interest" description="Disordered" evidence="3">
    <location>
        <begin position="402"/>
        <end position="488"/>
    </location>
</feature>
<feature type="compositionally biased region" description="Acidic residues" evidence="3">
    <location>
        <begin position="416"/>
        <end position="446"/>
    </location>
</feature>
<keyword evidence="2" id="KW-0539">Nucleus</keyword>
<feature type="compositionally biased region" description="Acidic residues" evidence="3">
    <location>
        <begin position="465"/>
        <end position="488"/>
    </location>
</feature>
<protein>
    <submittedName>
        <fullName evidence="4">Expressed protein</fullName>
    </submittedName>
</protein>
<dbReference type="GO" id="GO:0003677">
    <property type="term" value="F:DNA binding"/>
    <property type="evidence" value="ECO:0007669"/>
    <property type="project" value="InterPro"/>
</dbReference>
<feature type="region of interest" description="Disordered" evidence="3">
    <location>
        <begin position="604"/>
        <end position="625"/>
    </location>
</feature>
<accession>A0A699ZIS5</accession>
<dbReference type="GO" id="GO:0005730">
    <property type="term" value="C:nucleolus"/>
    <property type="evidence" value="ECO:0007669"/>
    <property type="project" value="InterPro"/>
</dbReference>
<comment type="subcellular location">
    <subcellularLocation>
        <location evidence="1">Nucleus</location>
    </subcellularLocation>
</comment>
<feature type="non-terminal residue" evidence="4">
    <location>
        <position position="1"/>
    </location>
</feature>
<dbReference type="Pfam" id="PF04931">
    <property type="entry name" value="DNA_pol_phi"/>
    <property type="match status" value="2"/>
</dbReference>
<dbReference type="GO" id="GO:0006355">
    <property type="term" value="P:regulation of DNA-templated transcription"/>
    <property type="evidence" value="ECO:0007669"/>
    <property type="project" value="InterPro"/>
</dbReference>
<evidence type="ECO:0000256" key="2">
    <source>
        <dbReference type="ARBA" id="ARBA00023242"/>
    </source>
</evidence>
<dbReference type="PANTHER" id="PTHR13213">
    <property type="entry name" value="MYB-BINDING PROTEIN 1A FAMILY MEMBER"/>
    <property type="match status" value="1"/>
</dbReference>
<gene>
    <name evidence="4" type="ORF">HaLaN_15562</name>
</gene>
<sequence>MAKRVMERVTALCERSPDPAVKMGVSAALAQLGGMGFVKQAKARATSKLMEGLDEAAVDLYCQQHAKAFLAGEDTSGQGAAAGERQDDLDREKRVERVRGAAIDALSAVLKQPAASEAQKLAVLRFLAFHAFCTPTSPAGSGKKLKAGKAGAAGTKTASAVGLTGTGSDLDATAGALAAGAPALSPATRQLCAQRLLATITVTAAPSAASEQPLLGKRKAGHPGANGDVADQDGQAGKLGKGNDGKAQAQAQATSAVPKAANSHHPVSHQDPSHFLVKVLDSLRAWLPSAGKGPASMAAGPLPEEADAGLTLLRSVQQATGAQLPDMALSGDDDDEAPAGEAPSWSELLLDVLLALLSRPCAPLPSTPLRTACEAVWRATCGSLTMAGLQDLLHVVVAEAGTRRPGGDDDGVLVREDEESDGDDESEVEEEVDASDEDDGDSSGDDEPAKATPAVAAGSKRKADEDADSDETSSDSSGDEDTEEYDDEAMFRMDDKIVAYLKAAAAAKAEPQEAAAALVALKFRALSLLEVFARKVPSSPLLLAAGLPLLRGLVAACRPQAPAGAPSGNPLLAERLGSVLVKTVCKAKPTYSAAILPPAAPATVTPPATASQGAEEPGTASGPEVTLDSVMRKVCHLAARAEDKRVAAAAVAVLGMQLCCCSAPQAPEP</sequence>
<evidence type="ECO:0000256" key="1">
    <source>
        <dbReference type="ARBA" id="ARBA00004123"/>
    </source>
</evidence>
<dbReference type="InterPro" id="IPR007015">
    <property type="entry name" value="DNA_pol_V/MYBBP1A"/>
</dbReference>
<name>A0A699ZIS5_HAELA</name>
<evidence type="ECO:0000313" key="5">
    <source>
        <dbReference type="Proteomes" id="UP000485058"/>
    </source>
</evidence>
<evidence type="ECO:0000313" key="4">
    <source>
        <dbReference type="EMBL" id="GFH18714.1"/>
    </source>
</evidence>
<feature type="region of interest" description="Disordered" evidence="3">
    <location>
        <begin position="211"/>
        <end position="270"/>
    </location>
</feature>
<dbReference type="Proteomes" id="UP000485058">
    <property type="component" value="Unassembled WGS sequence"/>
</dbReference>